<accession>A0A1H8RSY2</accession>
<protein>
    <submittedName>
        <fullName evidence="6">Acetyl esterase/lipase</fullName>
    </submittedName>
</protein>
<dbReference type="PROSITE" id="PS01174">
    <property type="entry name" value="LIPASE_GDXG_SER"/>
    <property type="match status" value="1"/>
</dbReference>
<dbReference type="GO" id="GO:0004806">
    <property type="term" value="F:triacylglycerol lipase activity"/>
    <property type="evidence" value="ECO:0007669"/>
    <property type="project" value="TreeGrafter"/>
</dbReference>
<dbReference type="PROSITE" id="PS01173">
    <property type="entry name" value="LIPASE_GDXG_HIS"/>
    <property type="match status" value="1"/>
</dbReference>
<evidence type="ECO:0000256" key="2">
    <source>
        <dbReference type="ARBA" id="ARBA00022801"/>
    </source>
</evidence>
<keyword evidence="2" id="KW-0378">Hydrolase</keyword>
<keyword evidence="7" id="KW-1185">Reference proteome</keyword>
<dbReference type="PANTHER" id="PTHR48081:SF30">
    <property type="entry name" value="ACETYL-HYDROLASE LIPR-RELATED"/>
    <property type="match status" value="1"/>
</dbReference>
<dbReference type="InterPro" id="IPR002168">
    <property type="entry name" value="Lipase_GDXG_HIS_AS"/>
</dbReference>
<feature type="active site" evidence="3">
    <location>
        <position position="147"/>
    </location>
</feature>
<dbReference type="Gene3D" id="3.40.50.1820">
    <property type="entry name" value="alpha/beta hydrolase"/>
    <property type="match status" value="1"/>
</dbReference>
<dbReference type="OrthoDB" id="128186at2"/>
<gene>
    <name evidence="6" type="ORF">SAMN05660991_01326</name>
</gene>
<feature type="domain" description="Alpha/beta hydrolase fold-3" evidence="5">
    <location>
        <begin position="73"/>
        <end position="274"/>
    </location>
</feature>
<evidence type="ECO:0000313" key="7">
    <source>
        <dbReference type="Proteomes" id="UP000198960"/>
    </source>
</evidence>
<dbReference type="STRING" id="673521.SAMN05660991_01326"/>
<organism evidence="6 7">
    <name type="scientific">Trujillonella endophytica</name>
    <dbReference type="NCBI Taxonomy" id="673521"/>
    <lineage>
        <taxon>Bacteria</taxon>
        <taxon>Bacillati</taxon>
        <taxon>Actinomycetota</taxon>
        <taxon>Actinomycetes</taxon>
        <taxon>Geodermatophilales</taxon>
        <taxon>Geodermatophilaceae</taxon>
        <taxon>Trujillonella</taxon>
    </lineage>
</organism>
<dbReference type="AlphaFoldDB" id="A0A1H8RSY2"/>
<sequence length="299" mass="31297">MISEEALAVEEIYRERRRSPAPPAADLATQRADADRFGDETAEPTGVRFEPVDAGGVPAEWAVPDGAVAERVLIYFHGGGYGFCSIGSHRKLVGHLAKATGCVGLNVGYPLAPEHPHPGAVLAAVAAYRWILSRGHRPEAVVLAGDSAGGGLAAAALVKARDDGLPMPAAGILMSPWVDMALTGESMTTCVDTDLLSAPAGNRYCAQQFLAGGDPRDPYASPLYADLAGLPPLYIQVGDGELLLDDARRLAEKARAAGVEVHLDVFHRMQHDFQMFAGHMPEADAAVAAIGAFAAGRLG</sequence>
<evidence type="ECO:0000256" key="3">
    <source>
        <dbReference type="PROSITE-ProRule" id="PRU10038"/>
    </source>
</evidence>
<comment type="similarity">
    <text evidence="1">Belongs to the 'GDXG' lipolytic enzyme family.</text>
</comment>
<dbReference type="InterPro" id="IPR029058">
    <property type="entry name" value="AB_hydrolase_fold"/>
</dbReference>
<dbReference type="SUPFAM" id="SSF53474">
    <property type="entry name" value="alpha/beta-Hydrolases"/>
    <property type="match status" value="1"/>
</dbReference>
<reference evidence="7" key="1">
    <citation type="submission" date="2016-10" db="EMBL/GenBank/DDBJ databases">
        <authorList>
            <person name="Varghese N."/>
            <person name="Submissions S."/>
        </authorList>
    </citation>
    <scope>NUCLEOTIDE SEQUENCE [LARGE SCALE GENOMIC DNA]</scope>
    <source>
        <strain evidence="7">DSM 45413</strain>
    </source>
</reference>
<evidence type="ECO:0000259" key="5">
    <source>
        <dbReference type="Pfam" id="PF07859"/>
    </source>
</evidence>
<evidence type="ECO:0000313" key="6">
    <source>
        <dbReference type="EMBL" id="SEO69729.1"/>
    </source>
</evidence>
<dbReference type="Pfam" id="PF07859">
    <property type="entry name" value="Abhydrolase_3"/>
    <property type="match status" value="1"/>
</dbReference>
<feature type="region of interest" description="Disordered" evidence="4">
    <location>
        <begin position="13"/>
        <end position="33"/>
    </location>
</feature>
<name>A0A1H8RSY2_9ACTN</name>
<dbReference type="RefSeq" id="WP_091941356.1">
    <property type="nucleotide sequence ID" value="NZ_FOEE01000003.1"/>
</dbReference>
<dbReference type="InterPro" id="IPR033140">
    <property type="entry name" value="Lipase_GDXG_put_SER_AS"/>
</dbReference>
<proteinExistence type="inferred from homology"/>
<evidence type="ECO:0000256" key="1">
    <source>
        <dbReference type="ARBA" id="ARBA00010515"/>
    </source>
</evidence>
<evidence type="ECO:0000256" key="4">
    <source>
        <dbReference type="SAM" id="MobiDB-lite"/>
    </source>
</evidence>
<dbReference type="PANTHER" id="PTHR48081">
    <property type="entry name" value="AB HYDROLASE SUPERFAMILY PROTEIN C4A8.06C"/>
    <property type="match status" value="1"/>
</dbReference>
<dbReference type="InterPro" id="IPR050300">
    <property type="entry name" value="GDXG_lipolytic_enzyme"/>
</dbReference>
<dbReference type="EMBL" id="FOEE01000003">
    <property type="protein sequence ID" value="SEO69729.1"/>
    <property type="molecule type" value="Genomic_DNA"/>
</dbReference>
<dbReference type="InterPro" id="IPR013094">
    <property type="entry name" value="AB_hydrolase_3"/>
</dbReference>
<dbReference type="Proteomes" id="UP000198960">
    <property type="component" value="Unassembled WGS sequence"/>
</dbReference>